<organism evidence="1 2">
    <name type="scientific">Exidia glandulosa HHB12029</name>
    <dbReference type="NCBI Taxonomy" id="1314781"/>
    <lineage>
        <taxon>Eukaryota</taxon>
        <taxon>Fungi</taxon>
        <taxon>Dikarya</taxon>
        <taxon>Basidiomycota</taxon>
        <taxon>Agaricomycotina</taxon>
        <taxon>Agaricomycetes</taxon>
        <taxon>Auriculariales</taxon>
        <taxon>Exidiaceae</taxon>
        <taxon>Exidia</taxon>
    </lineage>
</organism>
<reference evidence="1 2" key="1">
    <citation type="journal article" date="2016" name="Mol. Biol. Evol.">
        <title>Comparative Genomics of Early-Diverging Mushroom-Forming Fungi Provides Insights into the Origins of Lignocellulose Decay Capabilities.</title>
        <authorList>
            <person name="Nagy L.G."/>
            <person name="Riley R."/>
            <person name="Tritt A."/>
            <person name="Adam C."/>
            <person name="Daum C."/>
            <person name="Floudas D."/>
            <person name="Sun H."/>
            <person name="Yadav J.S."/>
            <person name="Pangilinan J."/>
            <person name="Larsson K.H."/>
            <person name="Matsuura K."/>
            <person name="Barry K."/>
            <person name="Labutti K."/>
            <person name="Kuo R."/>
            <person name="Ohm R.A."/>
            <person name="Bhattacharya S.S."/>
            <person name="Shirouzu T."/>
            <person name="Yoshinaga Y."/>
            <person name="Martin F.M."/>
            <person name="Grigoriev I.V."/>
            <person name="Hibbett D.S."/>
        </authorList>
    </citation>
    <scope>NUCLEOTIDE SEQUENCE [LARGE SCALE GENOMIC DNA]</scope>
    <source>
        <strain evidence="1 2">HHB12029</strain>
    </source>
</reference>
<dbReference type="Proteomes" id="UP000077266">
    <property type="component" value="Unassembled WGS sequence"/>
</dbReference>
<sequence>MDGRVRWKTTWKFSQHTVQRSEEGGKGIEIRNSELAAKRDGSKVAEIIFCTVRGALA</sequence>
<evidence type="ECO:0000313" key="2">
    <source>
        <dbReference type="Proteomes" id="UP000077266"/>
    </source>
</evidence>
<dbReference type="EMBL" id="KV425915">
    <property type="protein sequence ID" value="KZV98791.1"/>
    <property type="molecule type" value="Genomic_DNA"/>
</dbReference>
<keyword evidence="2" id="KW-1185">Reference proteome</keyword>
<protein>
    <submittedName>
        <fullName evidence="1">Uncharacterized protein</fullName>
    </submittedName>
</protein>
<dbReference type="InParanoid" id="A0A165M5F6"/>
<gene>
    <name evidence="1" type="ORF">EXIGLDRAFT_727111</name>
</gene>
<evidence type="ECO:0000313" key="1">
    <source>
        <dbReference type="EMBL" id="KZV98791.1"/>
    </source>
</evidence>
<accession>A0A165M5F6</accession>
<name>A0A165M5F6_EXIGL</name>
<dbReference type="AlphaFoldDB" id="A0A165M5F6"/>
<proteinExistence type="predicted"/>